<keyword evidence="3" id="KW-1015">Disulfide bond</keyword>
<evidence type="ECO:0000256" key="5">
    <source>
        <dbReference type="SAM" id="SignalP"/>
    </source>
</evidence>
<name>A0A926GGA9_9RHOB</name>
<dbReference type="PANTHER" id="PTHR13887">
    <property type="entry name" value="GLUTATHIONE S-TRANSFERASE KAPPA"/>
    <property type="match status" value="1"/>
</dbReference>
<protein>
    <submittedName>
        <fullName evidence="7">DsbA family protein</fullName>
    </submittedName>
</protein>
<dbReference type="InterPro" id="IPR017937">
    <property type="entry name" value="Thioredoxin_CS"/>
</dbReference>
<dbReference type="PANTHER" id="PTHR13887:SF14">
    <property type="entry name" value="DISULFIDE BOND FORMATION PROTEIN D"/>
    <property type="match status" value="1"/>
</dbReference>
<comment type="caution">
    <text evidence="7">The sequence shown here is derived from an EMBL/GenBank/DDBJ whole genome shotgun (WGS) entry which is preliminary data.</text>
</comment>
<organism evidence="7 8">
    <name type="scientific">Paracoccus amoyensis</name>
    <dbReference type="NCBI Taxonomy" id="2760093"/>
    <lineage>
        <taxon>Bacteria</taxon>
        <taxon>Pseudomonadati</taxon>
        <taxon>Pseudomonadota</taxon>
        <taxon>Alphaproteobacteria</taxon>
        <taxon>Rhodobacterales</taxon>
        <taxon>Paracoccaceae</taxon>
        <taxon>Paracoccus</taxon>
    </lineage>
</organism>
<feature type="signal peptide" evidence="5">
    <location>
        <begin position="1"/>
        <end position="24"/>
    </location>
</feature>
<gene>
    <name evidence="7" type="ORF">H4P12_07385</name>
</gene>
<dbReference type="Proteomes" id="UP000608594">
    <property type="component" value="Unassembled WGS sequence"/>
</dbReference>
<dbReference type="InterPro" id="IPR013766">
    <property type="entry name" value="Thioredoxin_domain"/>
</dbReference>
<evidence type="ECO:0000259" key="6">
    <source>
        <dbReference type="PROSITE" id="PS51352"/>
    </source>
</evidence>
<feature type="domain" description="Thioredoxin" evidence="6">
    <location>
        <begin position="14"/>
        <end position="206"/>
    </location>
</feature>
<evidence type="ECO:0000256" key="4">
    <source>
        <dbReference type="ARBA" id="ARBA00023284"/>
    </source>
</evidence>
<dbReference type="Pfam" id="PF01323">
    <property type="entry name" value="DSBA"/>
    <property type="match status" value="1"/>
</dbReference>
<keyword evidence="1 5" id="KW-0732">Signal</keyword>
<dbReference type="SUPFAM" id="SSF52833">
    <property type="entry name" value="Thioredoxin-like"/>
    <property type="match status" value="1"/>
</dbReference>
<evidence type="ECO:0000313" key="8">
    <source>
        <dbReference type="Proteomes" id="UP000608594"/>
    </source>
</evidence>
<evidence type="ECO:0000313" key="7">
    <source>
        <dbReference type="EMBL" id="MBC9246537.1"/>
    </source>
</evidence>
<feature type="chain" id="PRO_5037986298" evidence="5">
    <location>
        <begin position="25"/>
        <end position="213"/>
    </location>
</feature>
<dbReference type="PROSITE" id="PS51352">
    <property type="entry name" value="THIOREDOXIN_2"/>
    <property type="match status" value="1"/>
</dbReference>
<evidence type="ECO:0000256" key="3">
    <source>
        <dbReference type="ARBA" id="ARBA00023157"/>
    </source>
</evidence>
<dbReference type="GO" id="GO:0015036">
    <property type="term" value="F:disulfide oxidoreductase activity"/>
    <property type="evidence" value="ECO:0007669"/>
    <property type="project" value="UniProtKB-ARBA"/>
</dbReference>
<accession>A0A926GGA9</accession>
<keyword evidence="4" id="KW-0676">Redox-active center</keyword>
<dbReference type="AlphaFoldDB" id="A0A926GGA9"/>
<evidence type="ECO:0000256" key="2">
    <source>
        <dbReference type="ARBA" id="ARBA00023002"/>
    </source>
</evidence>
<evidence type="ECO:0000256" key="1">
    <source>
        <dbReference type="ARBA" id="ARBA00022729"/>
    </source>
</evidence>
<dbReference type="PROSITE" id="PS00194">
    <property type="entry name" value="THIOREDOXIN_1"/>
    <property type="match status" value="1"/>
</dbReference>
<dbReference type="EMBL" id="JACOQL010000002">
    <property type="protein sequence ID" value="MBC9246537.1"/>
    <property type="molecule type" value="Genomic_DNA"/>
</dbReference>
<dbReference type="RefSeq" id="WP_187793014.1">
    <property type="nucleotide sequence ID" value="NZ_JACOQL010000002.1"/>
</dbReference>
<dbReference type="InterPro" id="IPR001853">
    <property type="entry name" value="DSBA-like_thioredoxin_dom"/>
</dbReference>
<dbReference type="InterPro" id="IPR036249">
    <property type="entry name" value="Thioredoxin-like_sf"/>
</dbReference>
<proteinExistence type="predicted"/>
<dbReference type="Gene3D" id="3.40.30.10">
    <property type="entry name" value="Glutaredoxin"/>
    <property type="match status" value="1"/>
</dbReference>
<keyword evidence="8" id="KW-1185">Reference proteome</keyword>
<dbReference type="CDD" id="cd03023">
    <property type="entry name" value="DsbA_Com1_like"/>
    <property type="match status" value="1"/>
</dbReference>
<keyword evidence="2" id="KW-0560">Oxidoreductase</keyword>
<reference evidence="7" key="1">
    <citation type="submission" date="2020-08" db="EMBL/GenBank/DDBJ databases">
        <title>Paracoccus amoyensis sp. nov., isolated from the surface seawater at coast of Xiamen, Fujian.</title>
        <authorList>
            <person name="Lyu L."/>
        </authorList>
    </citation>
    <scope>NUCLEOTIDE SEQUENCE</scope>
    <source>
        <strain evidence="7">11-3</strain>
    </source>
</reference>
<sequence length="213" mass="23360">MPTRRLVLASGAALGVVHALPGFAQTTDRANPMPEELRQALERDPTSPVLGNPRGNITLTEFFDYNCPHCKKMVGTIQQIVSSDPQLRVTYREWPVFGPGSEFAARASLAALSQGKYWQFHAALLTMKDRAEEPSVMRIARQVGLDEAKLRADMQAENVDKHIQTSSELAEHMGLVGTPTFICGDEAAFGELSLADLRELIERGRKTLGVEAA</sequence>